<comment type="caution">
    <text evidence="1">The sequence shown here is derived from an EMBL/GenBank/DDBJ whole genome shotgun (WGS) entry which is preliminary data.</text>
</comment>
<dbReference type="EMBL" id="JAGGKX010000029">
    <property type="protein sequence ID" value="MBP1971583.1"/>
    <property type="molecule type" value="Genomic_DNA"/>
</dbReference>
<reference evidence="1 2" key="1">
    <citation type="submission" date="2021-03" db="EMBL/GenBank/DDBJ databases">
        <title>Genomic Encyclopedia of Type Strains, Phase IV (KMG-IV): sequencing the most valuable type-strain genomes for metagenomic binning, comparative biology and taxonomic classification.</title>
        <authorList>
            <person name="Goeker M."/>
        </authorList>
    </citation>
    <scope>NUCLEOTIDE SEQUENCE [LARGE SCALE GENOMIC DNA]</scope>
    <source>
        <strain evidence="1 2">DSM 25609</strain>
    </source>
</reference>
<evidence type="ECO:0000313" key="2">
    <source>
        <dbReference type="Proteomes" id="UP001519345"/>
    </source>
</evidence>
<dbReference type="Pfam" id="PF10665">
    <property type="entry name" value="Minor_capsid_1"/>
    <property type="match status" value="1"/>
</dbReference>
<gene>
    <name evidence="1" type="ORF">J2Z83_003734</name>
</gene>
<dbReference type="Proteomes" id="UP001519345">
    <property type="component" value="Unassembled WGS sequence"/>
</dbReference>
<proteinExistence type="predicted"/>
<dbReference type="RefSeq" id="WP_209464610.1">
    <property type="nucleotide sequence ID" value="NZ_CP110224.1"/>
</dbReference>
<accession>A0ABS4IKU4</accession>
<dbReference type="InterPro" id="IPR019612">
    <property type="entry name" value="Minor_capsid_put"/>
</dbReference>
<evidence type="ECO:0008006" key="3">
    <source>
        <dbReference type="Google" id="ProtNLM"/>
    </source>
</evidence>
<organism evidence="1 2">
    <name type="scientific">Virgibacillus natechei</name>
    <dbReference type="NCBI Taxonomy" id="1216297"/>
    <lineage>
        <taxon>Bacteria</taxon>
        <taxon>Bacillati</taxon>
        <taxon>Bacillota</taxon>
        <taxon>Bacilli</taxon>
        <taxon>Bacillales</taxon>
        <taxon>Bacillaceae</taxon>
        <taxon>Virgibacillus</taxon>
    </lineage>
</organism>
<protein>
    <recommendedName>
        <fullName evidence="3">Minor capsid protein</fullName>
    </recommendedName>
</protein>
<sequence>MVKSIPSQLLIHTIEYEAFAGNDGWDDTWAEPITIKNVRVEPTSRLQRSNNSEGAQISHVVFVDRVNSSHFPVFTIQSRVIFEGVSREVIDVKPFYTFDTVPHHYEIELG</sequence>
<keyword evidence="2" id="KW-1185">Reference proteome</keyword>
<evidence type="ECO:0000313" key="1">
    <source>
        <dbReference type="EMBL" id="MBP1971583.1"/>
    </source>
</evidence>
<name>A0ABS4IKU4_9BACI</name>